<dbReference type="KEGG" id="malv:MALV_55270"/>
<evidence type="ECO:0000313" key="1">
    <source>
        <dbReference type="EMBL" id="BBX30402.1"/>
    </source>
</evidence>
<dbReference type="RefSeq" id="WP_235683157.1">
    <property type="nucleotide sequence ID" value="NZ_AP022566.1"/>
</dbReference>
<protein>
    <submittedName>
        <fullName evidence="1">Uncharacterized protein</fullName>
    </submittedName>
</protein>
<dbReference type="AlphaFoldDB" id="A0A6N4V3Q9"/>
<reference evidence="1 2" key="1">
    <citation type="journal article" date="2019" name="Emerg. Microbes Infect.">
        <title>Comprehensive subspecies identification of 175 nontuberculous mycobacteria species based on 7547 genomic profiles.</title>
        <authorList>
            <person name="Matsumoto Y."/>
            <person name="Kinjo T."/>
            <person name="Motooka D."/>
            <person name="Nabeya D."/>
            <person name="Jung N."/>
            <person name="Uechi K."/>
            <person name="Horii T."/>
            <person name="Iida T."/>
            <person name="Fujita J."/>
            <person name="Nakamura S."/>
        </authorList>
    </citation>
    <scope>NUCLEOTIDE SEQUENCE [LARGE SCALE GENOMIC DNA]</scope>
    <source>
        <strain evidence="1 2">JCM 12272</strain>
        <plasmid evidence="1">pJCM12272</plasmid>
    </source>
</reference>
<geneLocation type="plasmid" evidence="1 2">
    <name>pJCM12272</name>
</geneLocation>
<keyword evidence="1" id="KW-0614">Plasmid</keyword>
<sequence>MTDVVAVTPNGSILKGTYDGYGNIDQFEGAIIDATVWHRACWTANGQPTDYRGPSVAAPDQGWFFEDPAHDLVEPPTPSNRAGLTQVFDPLAREAGLEIMGSAGVLGILRNRETVNADTLLNLTPDDITDLYNDHIGPAIDAVEHQLNTNPPR</sequence>
<dbReference type="Proteomes" id="UP000466906">
    <property type="component" value="Plasmid pJCM12272"/>
</dbReference>
<gene>
    <name evidence="1" type="ORF">MALV_55270</name>
</gene>
<name>A0A6N4V3Q9_9MYCO</name>
<proteinExistence type="predicted"/>
<keyword evidence="2" id="KW-1185">Reference proteome</keyword>
<evidence type="ECO:0000313" key="2">
    <source>
        <dbReference type="Proteomes" id="UP000466906"/>
    </source>
</evidence>
<accession>A0A6N4V3Q9</accession>
<organism evidence="1 2">
    <name type="scientific">Mycolicibacterium alvei</name>
    <dbReference type="NCBI Taxonomy" id="67081"/>
    <lineage>
        <taxon>Bacteria</taxon>
        <taxon>Bacillati</taxon>
        <taxon>Actinomycetota</taxon>
        <taxon>Actinomycetes</taxon>
        <taxon>Mycobacteriales</taxon>
        <taxon>Mycobacteriaceae</taxon>
        <taxon>Mycolicibacterium</taxon>
    </lineage>
</organism>
<dbReference type="EMBL" id="AP022566">
    <property type="protein sequence ID" value="BBX30402.1"/>
    <property type="molecule type" value="Genomic_DNA"/>
</dbReference>